<evidence type="ECO:0000313" key="10">
    <source>
        <dbReference type="Proteomes" id="UP000005388"/>
    </source>
</evidence>
<dbReference type="PANTHER" id="PTHR43731:SF14">
    <property type="entry name" value="PRESENILIN-ASSOCIATED RHOMBOID-LIKE PROTEIN, MITOCHONDRIAL"/>
    <property type="match status" value="1"/>
</dbReference>
<evidence type="ECO:0000259" key="8">
    <source>
        <dbReference type="Pfam" id="PF01694"/>
    </source>
</evidence>
<dbReference type="SUPFAM" id="SSF144091">
    <property type="entry name" value="Rhomboid-like"/>
    <property type="match status" value="1"/>
</dbReference>
<dbReference type="Pfam" id="PF01694">
    <property type="entry name" value="Rhomboid"/>
    <property type="match status" value="1"/>
</dbReference>
<feature type="transmembrane region" description="Helical" evidence="7">
    <location>
        <begin position="200"/>
        <end position="220"/>
    </location>
</feature>
<feature type="transmembrane region" description="Helical" evidence="7">
    <location>
        <begin position="57"/>
        <end position="83"/>
    </location>
</feature>
<dbReference type="InterPro" id="IPR022764">
    <property type="entry name" value="Peptidase_S54_rhomboid_dom"/>
</dbReference>
<dbReference type="RefSeq" id="WP_006740068.1">
    <property type="nucleotide sequence ID" value="NZ_AEUZ02000001.1"/>
</dbReference>
<comment type="similarity">
    <text evidence="2">Belongs to the peptidase S54 family.</text>
</comment>
<feature type="transmembrane region" description="Helical" evidence="7">
    <location>
        <begin position="120"/>
        <end position="141"/>
    </location>
</feature>
<gene>
    <name evidence="9" type="ORF">STRUR_0171</name>
</gene>
<dbReference type="EC" id="3.4.21.-" evidence="9"/>
<accession>G5KH78</accession>
<proteinExistence type="inferred from homology"/>
<feature type="domain" description="Peptidase S54 rhomboid" evidence="8">
    <location>
        <begin position="55"/>
        <end position="189"/>
    </location>
</feature>
<evidence type="ECO:0000256" key="1">
    <source>
        <dbReference type="ARBA" id="ARBA00004141"/>
    </source>
</evidence>
<comment type="caution">
    <text evidence="9">The sequence shown here is derived from an EMBL/GenBank/DDBJ whole genome shotgun (WGS) entry which is preliminary data.</text>
</comment>
<evidence type="ECO:0000256" key="6">
    <source>
        <dbReference type="ARBA" id="ARBA00023136"/>
    </source>
</evidence>
<dbReference type="Proteomes" id="UP000005388">
    <property type="component" value="Unassembled WGS sequence"/>
</dbReference>
<evidence type="ECO:0000256" key="7">
    <source>
        <dbReference type="SAM" id="Phobius"/>
    </source>
</evidence>
<dbReference type="eggNOG" id="COG0705">
    <property type="taxonomic scope" value="Bacteria"/>
</dbReference>
<dbReference type="Gene3D" id="1.20.1540.10">
    <property type="entry name" value="Rhomboid-like"/>
    <property type="match status" value="1"/>
</dbReference>
<keyword evidence="6 7" id="KW-0472">Membrane</keyword>
<dbReference type="GO" id="GO:0016020">
    <property type="term" value="C:membrane"/>
    <property type="evidence" value="ECO:0007669"/>
    <property type="project" value="UniProtKB-SubCell"/>
</dbReference>
<dbReference type="PANTHER" id="PTHR43731">
    <property type="entry name" value="RHOMBOID PROTEASE"/>
    <property type="match status" value="1"/>
</dbReference>
<dbReference type="InterPro" id="IPR035952">
    <property type="entry name" value="Rhomboid-like_sf"/>
</dbReference>
<dbReference type="EMBL" id="AEUZ02000001">
    <property type="protein sequence ID" value="EHJ57355.1"/>
    <property type="molecule type" value="Genomic_DNA"/>
</dbReference>
<dbReference type="InterPro" id="IPR050925">
    <property type="entry name" value="Rhomboid_protease_S54"/>
</dbReference>
<dbReference type="STRING" id="764291.STRUR_0171"/>
<name>G5KH78_9STRE</name>
<dbReference type="GO" id="GO:0004252">
    <property type="term" value="F:serine-type endopeptidase activity"/>
    <property type="evidence" value="ECO:0007669"/>
    <property type="project" value="InterPro"/>
</dbReference>
<sequence length="222" mass="24395">MKSFFKHYPATTFLLTITILVFVGMQTAYPGQATSPQAILTFGGMYGHYLAYDHTHIWRLVTPIFVHIGLGHFFLNILALYFVGQMAEGIWGSPYFLLLYILAGISGNVFTLLFTPDVIAAGASTSLFGLFAAIMMVAVFSPDASLKGLGRDYFMLILINLVMNIFMPNVSIAGHIGGLVGGILVAIFLPARIPLNHQKWFYRLSALCLYIALMIGMLSISL</sequence>
<evidence type="ECO:0000256" key="5">
    <source>
        <dbReference type="ARBA" id="ARBA00022989"/>
    </source>
</evidence>
<keyword evidence="4 9" id="KW-0378">Hydrolase</keyword>
<evidence type="ECO:0000313" key="9">
    <source>
        <dbReference type="EMBL" id="EHJ57355.1"/>
    </source>
</evidence>
<feature type="transmembrane region" description="Helical" evidence="7">
    <location>
        <begin position="95"/>
        <end position="114"/>
    </location>
</feature>
<dbReference type="AlphaFoldDB" id="G5KH78"/>
<reference evidence="9 10" key="1">
    <citation type="journal article" date="2014" name="Int. J. Syst. Evol. Microbiol.">
        <title>Phylogenomics and the dynamic genome evolution of the genus Streptococcus.</title>
        <authorList>
            <consortium name="The Broad Institute Genome Sequencing Platform"/>
            <person name="Richards V.P."/>
            <person name="Palmer S.R."/>
            <person name="Pavinski Bitar P.D."/>
            <person name="Qin X."/>
            <person name="Weinstock G.M."/>
            <person name="Highlander S.K."/>
            <person name="Town C.D."/>
            <person name="Burne R.A."/>
            <person name="Stanhope M.J."/>
        </authorList>
    </citation>
    <scope>NUCLEOTIDE SEQUENCE [LARGE SCALE GENOMIC DNA]</scope>
    <source>
        <strain evidence="9 10">2285-97</strain>
    </source>
</reference>
<organism evidence="9 10">
    <name type="scientific">Streptococcus urinalis 2285-97</name>
    <dbReference type="NCBI Taxonomy" id="764291"/>
    <lineage>
        <taxon>Bacteria</taxon>
        <taxon>Bacillati</taxon>
        <taxon>Bacillota</taxon>
        <taxon>Bacilli</taxon>
        <taxon>Lactobacillales</taxon>
        <taxon>Streptococcaceae</taxon>
        <taxon>Streptococcus</taxon>
    </lineage>
</organism>
<evidence type="ECO:0000256" key="4">
    <source>
        <dbReference type="ARBA" id="ARBA00022801"/>
    </source>
</evidence>
<feature type="transmembrane region" description="Helical" evidence="7">
    <location>
        <begin position="176"/>
        <end position="193"/>
    </location>
</feature>
<evidence type="ECO:0000256" key="2">
    <source>
        <dbReference type="ARBA" id="ARBA00009045"/>
    </source>
</evidence>
<protein>
    <submittedName>
        <fullName evidence="9">Peptidase, S54 family</fullName>
        <ecNumber evidence="9">3.4.21.-</ecNumber>
    </submittedName>
</protein>
<keyword evidence="5 7" id="KW-1133">Transmembrane helix</keyword>
<evidence type="ECO:0000256" key="3">
    <source>
        <dbReference type="ARBA" id="ARBA00022692"/>
    </source>
</evidence>
<keyword evidence="10" id="KW-1185">Reference proteome</keyword>
<comment type="subcellular location">
    <subcellularLocation>
        <location evidence="1">Membrane</location>
        <topology evidence="1">Multi-pass membrane protein</topology>
    </subcellularLocation>
</comment>
<keyword evidence="3 7" id="KW-0812">Transmembrane</keyword>